<accession>A0A9W3DFX3</accession>
<dbReference type="GO" id="GO:0036374">
    <property type="term" value="F:glutathione hydrolase activity"/>
    <property type="evidence" value="ECO:0007669"/>
    <property type="project" value="UniProtKB-UniRule"/>
</dbReference>
<evidence type="ECO:0000256" key="1">
    <source>
        <dbReference type="ARBA" id="ARBA00022670"/>
    </source>
</evidence>
<keyword evidence="2 8" id="KW-0808">Transferase</keyword>
<keyword evidence="9" id="KW-0472">Membrane</keyword>
<sequence>MSRGTMQDPFLDIEKSGTTMISDVNKNSSRRNQIAIALCLSLFLLGGAGFTFVRHFTGEESETKSNDKDFVVTSRNGVVAADHETCSEIGADVLRRLDGSAVDAAVAVAFCLGVVNPTSSGIGGGAFMVVGSATGSAKAYDMRETASSTAHQDMFKDREEKKQKGPLSVAVPGEVAGLHEAWTKNGRVDWKLLVKPSIKLARDGFKVGPHLAFALSTNEDKIKNDIGLASVFVIGGKLLTEGDTCKNSKLAETLKKVADKGARAVLRKLIALEPGLKGATAFYQDDVAENLVNDLNNAGGSMTLDDLRNYKVNVTDAMVVNDVMGFKLQGMWPPSSGTSGFAMVMNILEQYKDTHDIDKDLFLHRVIEAIKFMLVARMDLGDPAFVEGISDVVKNMTSKDWARRIQSYISDDQTYPPDYYRNKYKQLKDEGTSHFCVVDRDRNVVSMTTTVNYAFGAGFMSTSTGIILNNQMADFWIPTEKSAAPANYIKANKRPLSSMMPLIITKDNELAGVIGASGGIYIIPAVIQVFLNHFVLKMSPLESVKSPRVYHKLEPNQVLYEDWEVYNKEHILLKKETQDFLKAKKHELVPTNVGATVQFVVQNRVDDSTTVLTAVSDLRKDGKPAAAYAAPTPAPSPML</sequence>
<dbReference type="GO" id="GO:0006508">
    <property type="term" value="P:proteolysis"/>
    <property type="evidence" value="ECO:0007669"/>
    <property type="project" value="UniProtKB-KW"/>
</dbReference>
<evidence type="ECO:0000256" key="9">
    <source>
        <dbReference type="SAM" id="Phobius"/>
    </source>
</evidence>
<dbReference type="EC" id="2.3.2.2" evidence="8"/>
<evidence type="ECO:0000313" key="10">
    <source>
        <dbReference type="Proteomes" id="UP000504610"/>
    </source>
</evidence>
<keyword evidence="10" id="KW-1185">Reference proteome</keyword>
<dbReference type="GO" id="GO:0005886">
    <property type="term" value="C:plasma membrane"/>
    <property type="evidence" value="ECO:0007669"/>
    <property type="project" value="TreeGrafter"/>
</dbReference>
<evidence type="ECO:0000256" key="2">
    <source>
        <dbReference type="ARBA" id="ARBA00022679"/>
    </source>
</evidence>
<dbReference type="NCBIfam" id="TIGR00066">
    <property type="entry name" value="g_glut_trans"/>
    <property type="match status" value="1"/>
</dbReference>
<feature type="binding site" evidence="7">
    <location>
        <position position="474"/>
    </location>
    <ligand>
        <name>L-glutamate</name>
        <dbReference type="ChEBI" id="CHEBI:29985"/>
    </ligand>
</feature>
<evidence type="ECO:0000256" key="6">
    <source>
        <dbReference type="PIRSR" id="PIRSR600101-1"/>
    </source>
</evidence>
<dbReference type="GO" id="GO:0103068">
    <property type="term" value="F:leukotriene C4 gamma-glutamyl transferase activity"/>
    <property type="evidence" value="ECO:0007669"/>
    <property type="project" value="UniProtKB-EC"/>
</dbReference>
<dbReference type="OrthoDB" id="1081007at2759"/>
<comment type="function">
    <text evidence="8">Cleaves the gamma-glutamyl peptide bond of glutathione and glutathione conjugates.</text>
</comment>
<comment type="catalytic activity">
    <reaction evidence="8">
        <text>glutathione + H2O = L-cysteinylglycine + L-glutamate</text>
        <dbReference type="Rhea" id="RHEA:28807"/>
        <dbReference type="ChEBI" id="CHEBI:15377"/>
        <dbReference type="ChEBI" id="CHEBI:29985"/>
        <dbReference type="ChEBI" id="CHEBI:57925"/>
        <dbReference type="ChEBI" id="CHEBI:61694"/>
        <dbReference type="EC" id="3.4.19.13"/>
    </reaction>
</comment>
<dbReference type="SUPFAM" id="SSF56235">
    <property type="entry name" value="N-terminal nucleophile aminohydrolases (Ntn hydrolases)"/>
    <property type="match status" value="1"/>
</dbReference>
<keyword evidence="9" id="KW-0812">Transmembrane</keyword>
<feature type="active site" description="Nucleophile" evidence="6">
    <location>
        <position position="432"/>
    </location>
</feature>
<comment type="catalytic activity">
    <reaction evidence="8">
        <text>an S-substituted glutathione + H2O = an S-substituted L-cysteinylglycine + L-glutamate</text>
        <dbReference type="Rhea" id="RHEA:59468"/>
        <dbReference type="ChEBI" id="CHEBI:15377"/>
        <dbReference type="ChEBI" id="CHEBI:29985"/>
        <dbReference type="ChEBI" id="CHEBI:90779"/>
        <dbReference type="ChEBI" id="CHEBI:143103"/>
        <dbReference type="EC" id="3.4.19.13"/>
    </reaction>
</comment>
<dbReference type="GeneID" id="108849973"/>
<dbReference type="InterPro" id="IPR000101">
    <property type="entry name" value="GGT_peptidase"/>
</dbReference>
<dbReference type="PANTHER" id="PTHR11686">
    <property type="entry name" value="GAMMA GLUTAMYL TRANSPEPTIDASE"/>
    <property type="match status" value="1"/>
</dbReference>
<dbReference type="Proteomes" id="UP000504610">
    <property type="component" value="Chromosome 4"/>
</dbReference>
<name>A0A9W3DFX3_RAPSA</name>
<dbReference type="KEGG" id="rsz:108849973"/>
<dbReference type="PANTHER" id="PTHR11686:SF59">
    <property type="entry name" value="GLUTATHIONE HYDROLASE"/>
    <property type="match status" value="1"/>
</dbReference>
<keyword evidence="3 8" id="KW-0378">Hydrolase</keyword>
<dbReference type="GO" id="GO:0006751">
    <property type="term" value="P:glutathione catabolic process"/>
    <property type="evidence" value="ECO:0007669"/>
    <property type="project" value="UniProtKB-UniRule"/>
</dbReference>
<feature type="binding site" evidence="7">
    <location>
        <begin position="450"/>
        <end position="452"/>
    </location>
    <ligand>
        <name>L-glutamate</name>
        <dbReference type="ChEBI" id="CHEBI:29985"/>
    </ligand>
</feature>
<evidence type="ECO:0000256" key="4">
    <source>
        <dbReference type="ARBA" id="ARBA00023180"/>
    </source>
</evidence>
<feature type="binding site" evidence="7">
    <location>
        <position position="143"/>
    </location>
    <ligand>
        <name>L-glutamate</name>
        <dbReference type="ChEBI" id="CHEBI:29985"/>
    </ligand>
</feature>
<dbReference type="InterPro" id="IPR043137">
    <property type="entry name" value="GGT_ssub_C"/>
</dbReference>
<protein>
    <recommendedName>
        <fullName evidence="8">Glutathione hydrolase</fullName>
        <ecNumber evidence="8">2.3.2.2</ecNumber>
        <ecNumber evidence="8">3.4.19.13</ecNumber>
    </recommendedName>
    <alternativeName>
        <fullName evidence="8">Gamma-glutamyltransferase</fullName>
    </alternativeName>
    <alternativeName>
        <fullName evidence="8">Gamma-glutamyltranspeptidase</fullName>
    </alternativeName>
</protein>
<dbReference type="InterPro" id="IPR043138">
    <property type="entry name" value="GGT_lsub"/>
</dbReference>
<dbReference type="InterPro" id="IPR029055">
    <property type="entry name" value="Ntn_hydrolases_N"/>
</dbReference>
<comment type="catalytic activity">
    <reaction evidence="8">
        <text>an N-terminal (5-L-glutamyl)-[peptide] + an alpha-amino acid = 5-L-glutamyl amino acid + an N-terminal L-alpha-aminoacyl-[peptide]</text>
        <dbReference type="Rhea" id="RHEA:23904"/>
        <dbReference type="Rhea" id="RHEA-COMP:9780"/>
        <dbReference type="Rhea" id="RHEA-COMP:9795"/>
        <dbReference type="ChEBI" id="CHEBI:77644"/>
        <dbReference type="ChEBI" id="CHEBI:78597"/>
        <dbReference type="ChEBI" id="CHEBI:78599"/>
        <dbReference type="ChEBI" id="CHEBI:78608"/>
        <dbReference type="EC" id="2.3.2.2"/>
    </reaction>
</comment>
<reference evidence="11" key="2">
    <citation type="submission" date="2025-08" db="UniProtKB">
        <authorList>
            <consortium name="RefSeq"/>
        </authorList>
    </citation>
    <scope>IDENTIFICATION</scope>
    <source>
        <tissue evidence="11">Leaf</tissue>
    </source>
</reference>
<dbReference type="Gene3D" id="3.60.20.40">
    <property type="match status" value="1"/>
</dbReference>
<dbReference type="AlphaFoldDB" id="A0A9W3DFX3"/>
<feature type="transmembrane region" description="Helical" evidence="9">
    <location>
        <begin position="34"/>
        <end position="53"/>
    </location>
</feature>
<evidence type="ECO:0000256" key="8">
    <source>
        <dbReference type="RuleBase" id="RU368068"/>
    </source>
</evidence>
<evidence type="ECO:0000313" key="11">
    <source>
        <dbReference type="RefSeq" id="XP_056862724.1"/>
    </source>
</evidence>
<evidence type="ECO:0000256" key="7">
    <source>
        <dbReference type="PIRSR" id="PIRSR600101-2"/>
    </source>
</evidence>
<dbReference type="Gene3D" id="1.10.246.130">
    <property type="match status" value="1"/>
</dbReference>
<reference evidence="10" key="1">
    <citation type="journal article" date="2019" name="Database">
        <title>The radish genome database (RadishGD): an integrated information resource for radish genomics.</title>
        <authorList>
            <person name="Yu H.J."/>
            <person name="Baek S."/>
            <person name="Lee Y.J."/>
            <person name="Cho A."/>
            <person name="Mun J.H."/>
        </authorList>
    </citation>
    <scope>NUCLEOTIDE SEQUENCE [LARGE SCALE GENOMIC DNA]</scope>
    <source>
        <strain evidence="10">cv. WK10039</strain>
    </source>
</reference>
<dbReference type="Pfam" id="PF01019">
    <property type="entry name" value="G_glu_transpept"/>
    <property type="match status" value="1"/>
</dbReference>
<feature type="binding site" evidence="7">
    <location>
        <position position="519"/>
    </location>
    <ligand>
        <name>L-glutamate</name>
        <dbReference type="ChEBI" id="CHEBI:29985"/>
    </ligand>
</feature>
<dbReference type="EC" id="3.4.19.13" evidence="8"/>
<organism evidence="10 11">
    <name type="scientific">Raphanus sativus</name>
    <name type="common">Radish</name>
    <name type="synonym">Raphanus raphanistrum var. sativus</name>
    <dbReference type="NCBI Taxonomy" id="3726"/>
    <lineage>
        <taxon>Eukaryota</taxon>
        <taxon>Viridiplantae</taxon>
        <taxon>Streptophyta</taxon>
        <taxon>Embryophyta</taxon>
        <taxon>Tracheophyta</taxon>
        <taxon>Spermatophyta</taxon>
        <taxon>Magnoliopsida</taxon>
        <taxon>eudicotyledons</taxon>
        <taxon>Gunneridae</taxon>
        <taxon>Pentapetalae</taxon>
        <taxon>rosids</taxon>
        <taxon>malvids</taxon>
        <taxon>Brassicales</taxon>
        <taxon>Brassicaceae</taxon>
        <taxon>Brassiceae</taxon>
        <taxon>Raphanus</taxon>
    </lineage>
</organism>
<comment type="pathway">
    <text evidence="8">Sulfur metabolism; glutathione metabolism.</text>
</comment>
<feature type="binding site" evidence="7">
    <location>
        <begin position="497"/>
        <end position="498"/>
    </location>
    <ligand>
        <name>L-glutamate</name>
        <dbReference type="ChEBI" id="CHEBI:29985"/>
    </ligand>
</feature>
<evidence type="ECO:0000256" key="5">
    <source>
        <dbReference type="ARBA" id="ARBA00023315"/>
    </source>
</evidence>
<dbReference type="PRINTS" id="PR01210">
    <property type="entry name" value="GGTRANSPTASE"/>
</dbReference>
<keyword evidence="5 8" id="KW-0012">Acyltransferase</keyword>
<evidence type="ECO:0000256" key="3">
    <source>
        <dbReference type="ARBA" id="ARBA00022801"/>
    </source>
</evidence>
<dbReference type="RefSeq" id="XP_056862724.1">
    <property type="nucleotide sequence ID" value="XM_057006744.1"/>
</dbReference>
<proteinExistence type="predicted"/>
<keyword evidence="9" id="KW-1133">Transmembrane helix</keyword>
<keyword evidence="1" id="KW-0645">Protease</keyword>
<dbReference type="FunFam" id="1.10.246.130:FF:000005">
    <property type="entry name" value="Gamma-glutamyltranspeptidase 1, putative"/>
    <property type="match status" value="1"/>
</dbReference>
<keyword evidence="4" id="KW-0325">Glycoprotein</keyword>
<gene>
    <name evidence="11" type="primary">LOC108849973</name>
</gene>